<sequence>MNPSKIVLEHPPQDNQIFTGIPLFDVVDFTYSRIRKQVKSYITKDGEYFLGYFRSDRTFLFNSCMKQSQAANVIPVKFVSISKTIQYGLTTWAHVPFSKVFDKAGNKINLKQELVNLELENASELPDTQIENEKPRELGQIFMRSSASQLFEEEAEVNYVESRYNQLKRYSTQDNSEYRTNNNVWKEGVVLTTARCQ</sequence>
<evidence type="ECO:0000313" key="2">
    <source>
        <dbReference type="EMBL" id="CAL6068503.1"/>
    </source>
</evidence>
<gene>
    <name evidence="2" type="ORF">HINF_LOCUS53534</name>
    <name evidence="1" type="ORF">HINF_LOCUS60178</name>
</gene>
<organism evidence="1">
    <name type="scientific">Hexamita inflata</name>
    <dbReference type="NCBI Taxonomy" id="28002"/>
    <lineage>
        <taxon>Eukaryota</taxon>
        <taxon>Metamonada</taxon>
        <taxon>Diplomonadida</taxon>
        <taxon>Hexamitidae</taxon>
        <taxon>Hexamitinae</taxon>
        <taxon>Hexamita</taxon>
    </lineage>
</organism>
<dbReference type="AlphaFoldDB" id="A0AA86RDC1"/>
<evidence type="ECO:0000313" key="1">
    <source>
        <dbReference type="EMBL" id="CAI9972533.1"/>
    </source>
</evidence>
<proteinExistence type="predicted"/>
<reference evidence="2 3" key="2">
    <citation type="submission" date="2024-07" db="EMBL/GenBank/DDBJ databases">
        <authorList>
            <person name="Akdeniz Z."/>
        </authorList>
    </citation>
    <scope>NUCLEOTIDE SEQUENCE [LARGE SCALE GENOMIC DNA]</scope>
</reference>
<reference evidence="1" key="1">
    <citation type="submission" date="2023-06" db="EMBL/GenBank/DDBJ databases">
        <authorList>
            <person name="Kurt Z."/>
        </authorList>
    </citation>
    <scope>NUCLEOTIDE SEQUENCE</scope>
</reference>
<comment type="caution">
    <text evidence="1">The sequence shown here is derived from an EMBL/GenBank/DDBJ whole genome shotgun (WGS) entry which is preliminary data.</text>
</comment>
<evidence type="ECO:0000313" key="3">
    <source>
        <dbReference type="Proteomes" id="UP001642409"/>
    </source>
</evidence>
<name>A0AA86RDC1_9EUKA</name>
<protein>
    <submittedName>
        <fullName evidence="2">Hypothetical_protein</fullName>
    </submittedName>
</protein>
<dbReference type="Proteomes" id="UP001642409">
    <property type="component" value="Unassembled WGS sequence"/>
</dbReference>
<dbReference type="EMBL" id="CAXDID020000273">
    <property type="protein sequence ID" value="CAL6068503.1"/>
    <property type="molecule type" value="Genomic_DNA"/>
</dbReference>
<dbReference type="EMBL" id="CATOUU010001112">
    <property type="protein sequence ID" value="CAI9972533.1"/>
    <property type="molecule type" value="Genomic_DNA"/>
</dbReference>
<keyword evidence="3" id="KW-1185">Reference proteome</keyword>
<accession>A0AA86RDC1</accession>